<evidence type="ECO:0000313" key="10">
    <source>
        <dbReference type="EMBL" id="MBA4543324.1"/>
    </source>
</evidence>
<protein>
    <submittedName>
        <fullName evidence="10">LPXTG cell wall anchor domain-containing protein</fullName>
    </submittedName>
</protein>
<feature type="domain" description="Gram-positive cocci surface proteins LPxTG" evidence="9">
    <location>
        <begin position="153"/>
        <end position="185"/>
    </location>
</feature>
<feature type="region of interest" description="Disordered" evidence="6">
    <location>
        <begin position="117"/>
        <end position="155"/>
    </location>
</feature>
<keyword evidence="5" id="KW-0572">Peptidoglycan-anchor</keyword>
<dbReference type="InterPro" id="IPR019931">
    <property type="entry name" value="LPXTG_anchor"/>
</dbReference>
<keyword evidence="2" id="KW-0134">Cell wall</keyword>
<keyword evidence="7" id="KW-0812">Transmembrane</keyword>
<evidence type="ECO:0000256" key="3">
    <source>
        <dbReference type="ARBA" id="ARBA00022525"/>
    </source>
</evidence>
<keyword evidence="3" id="KW-0964">Secreted</keyword>
<comment type="subcellular location">
    <subcellularLocation>
        <location evidence="1">Secreted</location>
        <location evidence="1">Cell wall</location>
        <topology evidence="1">Peptidoglycan-anchor</topology>
    </subcellularLocation>
</comment>
<proteinExistence type="predicted"/>
<evidence type="ECO:0000256" key="6">
    <source>
        <dbReference type="SAM" id="MobiDB-lite"/>
    </source>
</evidence>
<evidence type="ECO:0000256" key="5">
    <source>
        <dbReference type="ARBA" id="ARBA00023088"/>
    </source>
</evidence>
<evidence type="ECO:0000256" key="2">
    <source>
        <dbReference type="ARBA" id="ARBA00022512"/>
    </source>
</evidence>
<dbReference type="AlphaFoldDB" id="A0A7W1XB29"/>
<dbReference type="OrthoDB" id="2560527at2"/>
<dbReference type="PROSITE" id="PS51257">
    <property type="entry name" value="PROKAR_LIPOPROTEIN"/>
    <property type="match status" value="1"/>
</dbReference>
<comment type="caution">
    <text evidence="10">The sequence shown here is derived from an EMBL/GenBank/DDBJ whole genome shotgun (WGS) entry which is preliminary data.</text>
</comment>
<gene>
    <name evidence="10" type="ORF">H1164_10495</name>
</gene>
<dbReference type="PROSITE" id="PS50847">
    <property type="entry name" value="GRAM_POS_ANCHORING"/>
    <property type="match status" value="1"/>
</dbReference>
<evidence type="ECO:0000256" key="4">
    <source>
        <dbReference type="ARBA" id="ARBA00022729"/>
    </source>
</evidence>
<name>A0A7W1XB29_9BACL</name>
<sequence length="185" mass="19843">MLKKYVSGLAAGFLVLGVPAMALACNWGAKAEGDCNQISLSVAVERGKSEAAGTYDLYWSKEGNPKKGEIIEHGEIPALKKGETHQVVYDLDKNKNGHEGNYAFYLKEPNGSIWSNPVKVTGCSQSEQPAQPEQPNKPEQPAQPEQPAKGGQLPKTATSYPLAIAWSGALLATGLGILVFRKRHA</sequence>
<evidence type="ECO:0000313" key="11">
    <source>
        <dbReference type="Proteomes" id="UP000530514"/>
    </source>
</evidence>
<accession>A0A7W1XB29</accession>
<feature type="compositionally biased region" description="Low complexity" evidence="6">
    <location>
        <begin position="124"/>
        <end position="152"/>
    </location>
</feature>
<feature type="chain" id="PRO_5038400238" evidence="8">
    <location>
        <begin position="25"/>
        <end position="185"/>
    </location>
</feature>
<dbReference type="Proteomes" id="UP000530514">
    <property type="component" value="Unassembled WGS sequence"/>
</dbReference>
<evidence type="ECO:0000256" key="7">
    <source>
        <dbReference type="SAM" id="Phobius"/>
    </source>
</evidence>
<dbReference type="RefSeq" id="WP_033100046.1">
    <property type="nucleotide sequence ID" value="NZ_JACEIP010000014.1"/>
</dbReference>
<feature type="transmembrane region" description="Helical" evidence="7">
    <location>
        <begin position="160"/>
        <end position="180"/>
    </location>
</feature>
<feature type="signal peptide" evidence="8">
    <location>
        <begin position="1"/>
        <end position="24"/>
    </location>
</feature>
<evidence type="ECO:0000259" key="9">
    <source>
        <dbReference type="PROSITE" id="PS50847"/>
    </source>
</evidence>
<keyword evidence="11" id="KW-1185">Reference proteome</keyword>
<keyword evidence="4 8" id="KW-0732">Signal</keyword>
<dbReference type="NCBIfam" id="TIGR01167">
    <property type="entry name" value="LPXTG_anchor"/>
    <property type="match status" value="1"/>
</dbReference>
<keyword evidence="7" id="KW-0472">Membrane</keyword>
<organism evidence="10 11">
    <name type="scientific">Thermoactinomyces daqus</name>
    <dbReference type="NCBI Taxonomy" id="1329516"/>
    <lineage>
        <taxon>Bacteria</taxon>
        <taxon>Bacillati</taxon>
        <taxon>Bacillota</taxon>
        <taxon>Bacilli</taxon>
        <taxon>Bacillales</taxon>
        <taxon>Thermoactinomycetaceae</taxon>
        <taxon>Thermoactinomyces</taxon>
    </lineage>
</organism>
<dbReference type="EMBL" id="JACEIP010000014">
    <property type="protein sequence ID" value="MBA4543324.1"/>
    <property type="molecule type" value="Genomic_DNA"/>
</dbReference>
<keyword evidence="7" id="KW-1133">Transmembrane helix</keyword>
<evidence type="ECO:0000256" key="8">
    <source>
        <dbReference type="SAM" id="SignalP"/>
    </source>
</evidence>
<reference evidence="10 11" key="1">
    <citation type="submission" date="2020-07" db="EMBL/GenBank/DDBJ databases">
        <authorList>
            <person name="Feng H."/>
        </authorList>
    </citation>
    <scope>NUCLEOTIDE SEQUENCE [LARGE SCALE GENOMIC DNA]</scope>
    <source>
        <strain evidence="11">s-11</strain>
    </source>
</reference>
<evidence type="ECO:0000256" key="1">
    <source>
        <dbReference type="ARBA" id="ARBA00004168"/>
    </source>
</evidence>